<feature type="transmembrane region" description="Helical" evidence="10">
    <location>
        <begin position="544"/>
        <end position="562"/>
    </location>
</feature>
<keyword evidence="15" id="KW-1185">Reference proteome</keyword>
<feature type="compositionally biased region" description="Low complexity" evidence="9">
    <location>
        <begin position="429"/>
        <end position="490"/>
    </location>
</feature>
<feature type="transmembrane region" description="Helical" evidence="10">
    <location>
        <begin position="377"/>
        <end position="397"/>
    </location>
</feature>
<organism evidence="14 15">
    <name type="scientific">Streptomyces tropicalis</name>
    <dbReference type="NCBI Taxonomy" id="3034234"/>
    <lineage>
        <taxon>Bacteria</taxon>
        <taxon>Bacillati</taxon>
        <taxon>Actinomycetota</taxon>
        <taxon>Actinomycetes</taxon>
        <taxon>Kitasatosporales</taxon>
        <taxon>Streptomycetaceae</taxon>
        <taxon>Streptomyces</taxon>
    </lineage>
</organism>
<accession>A0ABT6A892</accession>
<comment type="subcellular location">
    <subcellularLocation>
        <location evidence="1">Cell membrane</location>
        <topology evidence="1">Multi-pass membrane protein</topology>
    </subcellularLocation>
</comment>
<keyword evidence="8 10" id="KW-0472">Membrane</keyword>
<evidence type="ECO:0000256" key="8">
    <source>
        <dbReference type="ARBA" id="ARBA00023136"/>
    </source>
</evidence>
<evidence type="ECO:0000256" key="5">
    <source>
        <dbReference type="ARBA" id="ARBA00022729"/>
    </source>
</evidence>
<dbReference type="InterPro" id="IPR007348">
    <property type="entry name" value="CopC_dom"/>
</dbReference>
<proteinExistence type="predicted"/>
<evidence type="ECO:0000259" key="12">
    <source>
        <dbReference type="Pfam" id="PF04234"/>
    </source>
</evidence>
<feature type="compositionally biased region" description="Low complexity" evidence="9">
    <location>
        <begin position="575"/>
        <end position="593"/>
    </location>
</feature>
<evidence type="ECO:0000256" key="6">
    <source>
        <dbReference type="ARBA" id="ARBA00022989"/>
    </source>
</evidence>
<feature type="transmembrane region" description="Helical" evidence="10">
    <location>
        <begin position="156"/>
        <end position="176"/>
    </location>
</feature>
<feature type="domain" description="Copper resistance protein D" evidence="13">
    <location>
        <begin position="340"/>
        <end position="418"/>
    </location>
</feature>
<dbReference type="Pfam" id="PF05425">
    <property type="entry name" value="CopD"/>
    <property type="match status" value="1"/>
</dbReference>
<feature type="transmembrane region" description="Helical" evidence="10">
    <location>
        <begin position="269"/>
        <end position="288"/>
    </location>
</feature>
<sequence>MTRTIAPRLRALVLLLLAVGGALLAGAAPASAHAALTGSDPQQGVVVDKAPTQVSLTFSEQVAMNRDSLRVLDPKGTRVDVGGPHQVSGTTYAVQVRTGLPRGTYTVAYQVVSADSHPVGGAYTFSIGAPSRTSVAVGGQDVGGGPVGLLYAIGRYVSYAGFVVLAGGAAFVLACWRRGAGVRAVQRLVVSGWVALTAATLALLLLRGAYTTSGRFGDVLDLGLLGQVLQTKTGAALVSRLMLLAAAALFVAVLFGSHDKRDDDEKRDLTFGLAIGGGVVAAGLAASWAMAEHASTGLQPGIAMPVDVVHLLAVAAWLGGLATLLVALHRAPADTPVGSEAVHRFSRVAFGSVLALIATGTYQSWRQLGSWSAFTGTRYGQLLLVKILLVVVLVGIARTSRRWTLRLIAAAPPTAERAGERERTKEPVGARGAAARTGATAPTESTADPAAATGTDTGTTAAAGSGSDSATVAGAVAEAGTGAEAASDDGPGPDVEPDSEPGSGDAAGAGRAEQLARQRAAVDAARRKRLRDADPNRFGLRRSVLAEAAVAVVLLAVTTALTQTEPGRTEEDAKAATSASSSSASSSASSSSAGAVTLDMPFDTGGPNGRGVARLDLDPARVGGNEMHLYVQRPDGRPFDVPEVKVALTLAAKKIGPLPVAPDHVTTGHWAASGVQIPMAGDWKIAVTVRTSDIDQVTVTKNAQIG</sequence>
<dbReference type="InterPro" id="IPR014756">
    <property type="entry name" value="Ig_E-set"/>
</dbReference>
<dbReference type="PANTHER" id="PTHR34820:SF4">
    <property type="entry name" value="INNER MEMBRANE PROTEIN YEBZ"/>
    <property type="match status" value="1"/>
</dbReference>
<dbReference type="InterPro" id="IPR014755">
    <property type="entry name" value="Cu-Rt/internalin_Ig-like"/>
</dbReference>
<dbReference type="Proteomes" id="UP001221150">
    <property type="component" value="Unassembled WGS sequence"/>
</dbReference>
<keyword evidence="3 10" id="KW-0812">Transmembrane</keyword>
<keyword evidence="6 10" id="KW-1133">Transmembrane helix</keyword>
<reference evidence="14 15" key="1">
    <citation type="submission" date="2023-03" db="EMBL/GenBank/DDBJ databases">
        <title>Draft genome sequence of Streptomyces sp. K1PA1 isolated from peat swamp forest in Thailand.</title>
        <authorList>
            <person name="Klaysubun C."/>
            <person name="Duangmal K."/>
        </authorList>
    </citation>
    <scope>NUCLEOTIDE SEQUENCE [LARGE SCALE GENOMIC DNA]</scope>
    <source>
        <strain evidence="14 15">K1PA1</strain>
    </source>
</reference>
<feature type="compositionally biased region" description="Basic and acidic residues" evidence="9">
    <location>
        <begin position="417"/>
        <end position="428"/>
    </location>
</feature>
<evidence type="ECO:0000256" key="3">
    <source>
        <dbReference type="ARBA" id="ARBA00022692"/>
    </source>
</evidence>
<dbReference type="InterPro" id="IPR008457">
    <property type="entry name" value="Cu-R_CopD_dom"/>
</dbReference>
<feature type="region of interest" description="Disordered" evidence="9">
    <location>
        <begin position="565"/>
        <end position="611"/>
    </location>
</feature>
<feature type="transmembrane region" description="Helical" evidence="10">
    <location>
        <begin position="188"/>
        <end position="210"/>
    </location>
</feature>
<evidence type="ECO:0000259" key="13">
    <source>
        <dbReference type="Pfam" id="PF05425"/>
    </source>
</evidence>
<dbReference type="Gene3D" id="2.60.40.1220">
    <property type="match status" value="1"/>
</dbReference>
<protein>
    <submittedName>
        <fullName evidence="14">Copper resistance protein CopC</fullName>
    </submittedName>
</protein>
<feature type="transmembrane region" description="Helical" evidence="10">
    <location>
        <begin position="237"/>
        <end position="257"/>
    </location>
</feature>
<evidence type="ECO:0000256" key="11">
    <source>
        <dbReference type="SAM" id="SignalP"/>
    </source>
</evidence>
<name>A0ABT6A892_9ACTN</name>
<evidence type="ECO:0000256" key="2">
    <source>
        <dbReference type="ARBA" id="ARBA00022475"/>
    </source>
</evidence>
<feature type="domain" description="CopC" evidence="12">
    <location>
        <begin position="33"/>
        <end position="127"/>
    </location>
</feature>
<feature type="transmembrane region" description="Helical" evidence="10">
    <location>
        <begin position="348"/>
        <end position="365"/>
    </location>
</feature>
<evidence type="ECO:0000313" key="14">
    <source>
        <dbReference type="EMBL" id="MDF3300849.1"/>
    </source>
</evidence>
<dbReference type="InterPro" id="IPR032694">
    <property type="entry name" value="CopC/D"/>
</dbReference>
<keyword evidence="5 11" id="KW-0732">Signal</keyword>
<feature type="region of interest" description="Disordered" evidence="9">
    <location>
        <begin position="413"/>
        <end position="512"/>
    </location>
</feature>
<comment type="caution">
    <text evidence="14">The sequence shown here is derived from an EMBL/GenBank/DDBJ whole genome shotgun (WGS) entry which is preliminary data.</text>
</comment>
<feature type="transmembrane region" description="Helical" evidence="10">
    <location>
        <begin position="308"/>
        <end position="328"/>
    </location>
</feature>
<evidence type="ECO:0000313" key="15">
    <source>
        <dbReference type="Proteomes" id="UP001221150"/>
    </source>
</evidence>
<dbReference type="EMBL" id="JARJBB010000010">
    <property type="protein sequence ID" value="MDF3300849.1"/>
    <property type="molecule type" value="Genomic_DNA"/>
</dbReference>
<keyword evidence="7" id="KW-0186">Copper</keyword>
<feature type="chain" id="PRO_5046704821" evidence="11">
    <location>
        <begin position="35"/>
        <end position="706"/>
    </location>
</feature>
<evidence type="ECO:0000256" key="1">
    <source>
        <dbReference type="ARBA" id="ARBA00004651"/>
    </source>
</evidence>
<gene>
    <name evidence="14" type="ORF">P3H78_19910</name>
</gene>
<evidence type="ECO:0000256" key="4">
    <source>
        <dbReference type="ARBA" id="ARBA00022723"/>
    </source>
</evidence>
<dbReference type="RefSeq" id="WP_276110419.1">
    <property type="nucleotide sequence ID" value="NZ_JARJBB010000010.1"/>
</dbReference>
<evidence type="ECO:0000256" key="7">
    <source>
        <dbReference type="ARBA" id="ARBA00023008"/>
    </source>
</evidence>
<evidence type="ECO:0000256" key="9">
    <source>
        <dbReference type="SAM" id="MobiDB-lite"/>
    </source>
</evidence>
<feature type="signal peptide" evidence="11">
    <location>
        <begin position="1"/>
        <end position="34"/>
    </location>
</feature>
<keyword evidence="2" id="KW-1003">Cell membrane</keyword>
<keyword evidence="4" id="KW-0479">Metal-binding</keyword>
<dbReference type="PANTHER" id="PTHR34820">
    <property type="entry name" value="INNER MEMBRANE PROTEIN YEBZ"/>
    <property type="match status" value="1"/>
</dbReference>
<evidence type="ECO:0000256" key="10">
    <source>
        <dbReference type="SAM" id="Phobius"/>
    </source>
</evidence>
<dbReference type="SUPFAM" id="SSF81296">
    <property type="entry name" value="E set domains"/>
    <property type="match status" value="1"/>
</dbReference>
<dbReference type="Pfam" id="PF04234">
    <property type="entry name" value="CopC"/>
    <property type="match status" value="1"/>
</dbReference>